<keyword evidence="2" id="KW-0547">Nucleotide-binding</keyword>
<protein>
    <recommendedName>
        <fullName evidence="5">ATPase AAA-type core domain-containing protein</fullName>
    </recommendedName>
</protein>
<organism evidence="4">
    <name type="scientific">marine sediment metagenome</name>
    <dbReference type="NCBI Taxonomy" id="412755"/>
    <lineage>
        <taxon>unclassified sequences</taxon>
        <taxon>metagenomes</taxon>
        <taxon>ecological metagenomes</taxon>
    </lineage>
</organism>
<proteinExistence type="predicted"/>
<feature type="non-terminal residue" evidence="4">
    <location>
        <position position="1"/>
    </location>
</feature>
<reference evidence="4" key="1">
    <citation type="journal article" date="2014" name="Front. Microbiol.">
        <title>High frequency of phylogenetically diverse reductive dehalogenase-homologous genes in deep subseafloor sedimentary metagenomes.</title>
        <authorList>
            <person name="Kawai M."/>
            <person name="Futagami T."/>
            <person name="Toyoda A."/>
            <person name="Takaki Y."/>
            <person name="Nishi S."/>
            <person name="Hori S."/>
            <person name="Arai W."/>
            <person name="Tsubouchi T."/>
            <person name="Morono Y."/>
            <person name="Uchiyama I."/>
            <person name="Ito T."/>
            <person name="Fujiyama A."/>
            <person name="Inagaki F."/>
            <person name="Takami H."/>
        </authorList>
    </citation>
    <scope>NUCLEOTIDE SEQUENCE</scope>
    <source>
        <strain evidence="4">Expedition CK06-06</strain>
    </source>
</reference>
<evidence type="ECO:0000256" key="1">
    <source>
        <dbReference type="ARBA" id="ARBA00022448"/>
    </source>
</evidence>
<dbReference type="InterPro" id="IPR051782">
    <property type="entry name" value="ABC_Transporter_VariousFunc"/>
</dbReference>
<dbReference type="GO" id="GO:0005524">
    <property type="term" value="F:ATP binding"/>
    <property type="evidence" value="ECO:0007669"/>
    <property type="project" value="UniProtKB-KW"/>
</dbReference>
<keyword evidence="1" id="KW-0813">Transport</keyword>
<evidence type="ECO:0008006" key="5">
    <source>
        <dbReference type="Google" id="ProtNLM"/>
    </source>
</evidence>
<evidence type="ECO:0000256" key="3">
    <source>
        <dbReference type="ARBA" id="ARBA00022840"/>
    </source>
</evidence>
<evidence type="ECO:0000256" key="2">
    <source>
        <dbReference type="ARBA" id="ARBA00022741"/>
    </source>
</evidence>
<dbReference type="AlphaFoldDB" id="X1ERQ0"/>
<evidence type="ECO:0000313" key="4">
    <source>
        <dbReference type="EMBL" id="GAH36051.1"/>
    </source>
</evidence>
<sequence>PDLLILDEPIAGLDAKSVRVVKSILELHTQRGGSVLFSTHIMEIAQDLCDRIGIINKGKMVGIGTMEELRQQSNKIGASLEDVFLRLTEQDTSVNEIVKKLRESFKTRNL</sequence>
<keyword evidence="3" id="KW-0067">ATP-binding</keyword>
<gene>
    <name evidence="4" type="ORF">S03H2_20308</name>
</gene>
<dbReference type="InterPro" id="IPR027417">
    <property type="entry name" value="P-loop_NTPase"/>
</dbReference>
<comment type="caution">
    <text evidence="4">The sequence shown here is derived from an EMBL/GenBank/DDBJ whole genome shotgun (WGS) entry which is preliminary data.</text>
</comment>
<dbReference type="Gene3D" id="3.40.50.300">
    <property type="entry name" value="P-loop containing nucleotide triphosphate hydrolases"/>
    <property type="match status" value="1"/>
</dbReference>
<name>X1ERQ0_9ZZZZ</name>
<dbReference type="PANTHER" id="PTHR42939:SF1">
    <property type="entry name" value="ABC TRANSPORTER ATP-BINDING PROTEIN ALBC-RELATED"/>
    <property type="match status" value="1"/>
</dbReference>
<dbReference type="EMBL" id="BARU01010689">
    <property type="protein sequence ID" value="GAH36051.1"/>
    <property type="molecule type" value="Genomic_DNA"/>
</dbReference>
<dbReference type="SUPFAM" id="SSF52540">
    <property type="entry name" value="P-loop containing nucleoside triphosphate hydrolases"/>
    <property type="match status" value="1"/>
</dbReference>
<dbReference type="PANTHER" id="PTHR42939">
    <property type="entry name" value="ABC TRANSPORTER ATP-BINDING PROTEIN ALBC-RELATED"/>
    <property type="match status" value="1"/>
</dbReference>
<accession>X1ERQ0</accession>